<evidence type="ECO:0008006" key="2">
    <source>
        <dbReference type="Google" id="ProtNLM"/>
    </source>
</evidence>
<name>A0A220SX84_9EURY</name>
<reference evidence="1" key="1">
    <citation type="submission" date="2016-09" db="EMBL/GenBank/DDBJ databases">
        <title>A plasmid goes viral.</title>
        <authorList>
            <person name="Erdmann S."/>
            <person name="Tschitschko B."/>
            <person name="Cavicchioli R."/>
        </authorList>
    </citation>
    <scope>NUCLEOTIDE SEQUENCE</scope>
    <source>
        <strain evidence="1">HLS1</strain>
        <plasmid evidence="1">pR1SE2</plasmid>
    </source>
</reference>
<dbReference type="EMBL" id="KX906370">
    <property type="protein sequence ID" value="ASK38297.1"/>
    <property type="molecule type" value="Genomic_DNA"/>
</dbReference>
<protein>
    <recommendedName>
        <fullName evidence="2">Right handed beta helix domain-containing protein</fullName>
    </recommendedName>
</protein>
<proteinExistence type="predicted"/>
<geneLocation type="plasmid" evidence="1">
    <name>pR1SE2</name>
</geneLocation>
<accession>A0A220SX84</accession>
<dbReference type="AlphaFoldDB" id="A0A220SX84"/>
<keyword evidence="1" id="KW-0614">Plasmid</keyword>
<organism evidence="1">
    <name type="scientific">Halorubrum lacusprofundi</name>
    <dbReference type="NCBI Taxonomy" id="2247"/>
    <lineage>
        <taxon>Archaea</taxon>
        <taxon>Methanobacteriati</taxon>
        <taxon>Methanobacteriota</taxon>
        <taxon>Stenosarchaea group</taxon>
        <taxon>Halobacteria</taxon>
        <taxon>Halobacteriales</taxon>
        <taxon>Haloferacaceae</taxon>
        <taxon>Halorubrum</taxon>
    </lineage>
</organism>
<sequence length="279" mass="29615">MGRSDEGHTMTQSSGIVTLQNGDWTDAFQRLNELGGGVISVPPGTHDCEPSEIDLAEYDSINNNFGIRGAGMGTSKLDFGSGPGDGFTLADSNGGDFFYIEITGVGFQGQREGVLFRLGRDDHADAYNSCTLAFGTNNGSPDATAACRLNHVLNTRHFGVHNTSGGIALELRQFQFGGIRGSTSSRQGRSLVLEGYSLANVVEWLNVEACEDGVHISGEDCSINRFGMLYGANVAGTLWRHDAPVSTQIDAAFIGDNVDTVAETTAGEYTVGLSNQPFD</sequence>
<evidence type="ECO:0000313" key="1">
    <source>
        <dbReference type="EMBL" id="ASK38297.1"/>
    </source>
</evidence>